<proteinExistence type="predicted"/>
<organism evidence="3 4">
    <name type="scientific">Aquilegia coerulea</name>
    <name type="common">Rocky mountain columbine</name>
    <dbReference type="NCBI Taxonomy" id="218851"/>
    <lineage>
        <taxon>Eukaryota</taxon>
        <taxon>Viridiplantae</taxon>
        <taxon>Streptophyta</taxon>
        <taxon>Embryophyta</taxon>
        <taxon>Tracheophyta</taxon>
        <taxon>Spermatophyta</taxon>
        <taxon>Magnoliopsida</taxon>
        <taxon>Ranunculales</taxon>
        <taxon>Ranunculaceae</taxon>
        <taxon>Thalictroideae</taxon>
        <taxon>Aquilegia</taxon>
    </lineage>
</organism>
<evidence type="ECO:0000313" key="3">
    <source>
        <dbReference type="EMBL" id="PIA37243.1"/>
    </source>
</evidence>
<dbReference type="Proteomes" id="UP000230069">
    <property type="component" value="Unassembled WGS sequence"/>
</dbReference>
<evidence type="ECO:0000259" key="2">
    <source>
        <dbReference type="PROSITE" id="PS50846"/>
    </source>
</evidence>
<evidence type="ECO:0000256" key="1">
    <source>
        <dbReference type="SAM" id="MobiDB-lite"/>
    </source>
</evidence>
<dbReference type="AlphaFoldDB" id="A0A2G5D155"/>
<dbReference type="PANTHER" id="PTHR46413">
    <property type="entry name" value="HEAVY METAL-ASSOCIATED ISOPRENYLATED PLANT PROTEIN 6"/>
    <property type="match status" value="1"/>
</dbReference>
<protein>
    <recommendedName>
        <fullName evidence="2">HMA domain-containing protein</fullName>
    </recommendedName>
</protein>
<feature type="domain" description="HMA" evidence="2">
    <location>
        <begin position="150"/>
        <end position="216"/>
    </location>
</feature>
<dbReference type="Pfam" id="PF00403">
    <property type="entry name" value="HMA"/>
    <property type="match status" value="2"/>
</dbReference>
<sequence>MGEKKKDNKDKGGDSKKKEEKNKNEDKNKNKDKKTEDKVEKKTEDKVEKKDDNKMNPVILKVEMHCDGCAKKIVRSIKHFQGVEDVKADSSTDKITVFGKVDPVKLRENIESKTKKKVELLSAIPKKEKDSGEGEKKVEVKPEKKKEPQASTVTFKTRLHCDGCTQKIYKSVSKIKGVEAVTIDQMQDLVTVKGTMDVNELPSFLKKKYKRNIEIIPPKKNDGGGDKKEKSSDGEKKEKGGGGDQKKESHEAKVQDSMKAELTNRMEYYGPVGYGYGHGYGYGNGGYVVDNVHHPPQYGNGGFVGENVHPPQYGNGGYVVDNVHPPQLFSDENPNACSIM</sequence>
<dbReference type="PANTHER" id="PTHR46413:SF1">
    <property type="entry name" value="HEAVY METAL-ASSOCIATED ISOPRENYLATED PLANT PROTEIN 6"/>
    <property type="match status" value="1"/>
</dbReference>
<feature type="region of interest" description="Disordered" evidence="1">
    <location>
        <begin position="215"/>
        <end position="256"/>
    </location>
</feature>
<feature type="region of interest" description="Disordered" evidence="1">
    <location>
        <begin position="126"/>
        <end position="151"/>
    </location>
</feature>
<keyword evidence="4" id="KW-1185">Reference proteome</keyword>
<name>A0A2G5D155_AQUCA</name>
<feature type="compositionally biased region" description="Basic and acidic residues" evidence="1">
    <location>
        <begin position="1"/>
        <end position="54"/>
    </location>
</feature>
<dbReference type="Gene3D" id="3.30.70.100">
    <property type="match status" value="2"/>
</dbReference>
<dbReference type="EMBL" id="KZ305047">
    <property type="protein sequence ID" value="PIA37243.1"/>
    <property type="molecule type" value="Genomic_DNA"/>
</dbReference>
<feature type="region of interest" description="Disordered" evidence="1">
    <location>
        <begin position="1"/>
        <end position="56"/>
    </location>
</feature>
<feature type="compositionally biased region" description="Basic and acidic residues" evidence="1">
    <location>
        <begin position="126"/>
        <end position="148"/>
    </location>
</feature>
<dbReference type="GO" id="GO:0046872">
    <property type="term" value="F:metal ion binding"/>
    <property type="evidence" value="ECO:0007669"/>
    <property type="project" value="InterPro"/>
</dbReference>
<dbReference type="SUPFAM" id="SSF55008">
    <property type="entry name" value="HMA, heavy metal-associated domain"/>
    <property type="match status" value="2"/>
</dbReference>
<dbReference type="InterPro" id="IPR006121">
    <property type="entry name" value="HMA_dom"/>
</dbReference>
<dbReference type="CDD" id="cd00371">
    <property type="entry name" value="HMA"/>
    <property type="match status" value="2"/>
</dbReference>
<feature type="domain" description="HMA" evidence="2">
    <location>
        <begin position="55"/>
        <end position="118"/>
    </location>
</feature>
<evidence type="ECO:0000313" key="4">
    <source>
        <dbReference type="Proteomes" id="UP000230069"/>
    </source>
</evidence>
<dbReference type="InParanoid" id="A0A2G5D155"/>
<accession>A0A2G5D155</accession>
<reference evidence="3 4" key="1">
    <citation type="submission" date="2017-09" db="EMBL/GenBank/DDBJ databases">
        <title>WGS assembly of Aquilegia coerulea Goldsmith.</title>
        <authorList>
            <person name="Hodges S."/>
            <person name="Kramer E."/>
            <person name="Nordborg M."/>
            <person name="Tomkins J."/>
            <person name="Borevitz J."/>
            <person name="Derieg N."/>
            <person name="Yan J."/>
            <person name="Mihaltcheva S."/>
            <person name="Hayes R.D."/>
            <person name="Rokhsar D."/>
        </authorList>
    </citation>
    <scope>NUCLEOTIDE SEQUENCE [LARGE SCALE GENOMIC DNA]</scope>
    <source>
        <strain evidence="4">cv. Goldsmith</strain>
    </source>
</reference>
<dbReference type="InterPro" id="IPR044594">
    <property type="entry name" value="HIPP01/3/5/6"/>
</dbReference>
<dbReference type="InterPro" id="IPR036163">
    <property type="entry name" value="HMA_dom_sf"/>
</dbReference>
<gene>
    <name evidence="3" type="ORF">AQUCO_03000081v1</name>
</gene>
<dbReference type="PROSITE" id="PS50846">
    <property type="entry name" value="HMA_2"/>
    <property type="match status" value="2"/>
</dbReference>
<dbReference type="OrthoDB" id="689350at2759"/>
<dbReference type="STRING" id="218851.A0A2G5D155"/>